<dbReference type="SFLD" id="SFLDS00036">
    <property type="entry name" value="Aromatic_Prenyltransferase"/>
    <property type="match status" value="1"/>
</dbReference>
<reference evidence="3" key="1">
    <citation type="submission" date="2016-10" db="EMBL/GenBank/DDBJ databases">
        <authorList>
            <person name="Varghese N."/>
            <person name="Submissions S."/>
        </authorList>
    </citation>
    <scope>NUCLEOTIDE SEQUENCE [LARGE SCALE GENOMIC DNA]</scope>
    <source>
        <strain evidence="3">CGMCC 4.3506</strain>
    </source>
</reference>
<organism evidence="2 3">
    <name type="scientific">Lentzea fradiae</name>
    <dbReference type="NCBI Taxonomy" id="200378"/>
    <lineage>
        <taxon>Bacteria</taxon>
        <taxon>Bacillati</taxon>
        <taxon>Actinomycetota</taxon>
        <taxon>Actinomycetes</taxon>
        <taxon>Pseudonocardiales</taxon>
        <taxon>Pseudonocardiaceae</taxon>
        <taxon>Lentzea</taxon>
    </lineage>
</organism>
<dbReference type="OrthoDB" id="3435263at2"/>
<dbReference type="InterPro" id="IPR017795">
    <property type="entry name" value="ABBA_NscD-like"/>
</dbReference>
<dbReference type="AlphaFoldDB" id="A0A1G7W0R0"/>
<evidence type="ECO:0000313" key="2">
    <source>
        <dbReference type="EMBL" id="SDG65269.1"/>
    </source>
</evidence>
<evidence type="ECO:0000313" key="3">
    <source>
        <dbReference type="Proteomes" id="UP000199623"/>
    </source>
</evidence>
<evidence type="ECO:0000256" key="1">
    <source>
        <dbReference type="ARBA" id="ARBA00022679"/>
    </source>
</evidence>
<dbReference type="Proteomes" id="UP000199623">
    <property type="component" value="Unassembled WGS sequence"/>
</dbReference>
<dbReference type="STRING" id="200378.SAMN05216553_11064"/>
<dbReference type="Pfam" id="PF11991">
    <property type="entry name" value="Trp_DMAT"/>
    <property type="match status" value="1"/>
</dbReference>
<sequence>MFNTIASSCPAVPNPRSGSLGQLVHDQFGALVEAVGPPGRRTEFEQLPSTLLGPSAALPTGAAGAWCSVVADDHSPVEYSISFEAGRAPQLRLLAEPNGTPPGVRENTAVGRRVLCGLAERYGFDLRRFALVEDLFLPDRPQGAFGLWCAVVLTGHGEPSFKIYFDLGARGDGQALELVQEGLIRLGFRRARRLVGDAVADGGRPMYFALDLGRWSRPRVKVYFAHHGGGPEDAARAAGAVPGIIGGTVEEFCRAAAGAGPFTARPLVSCYSLVDVERERPGGYTVHVPVRDYVEHDGEARARAVAAMRRRGHDPVVLDRALAAVTGRRLDAGVGLISYLSQVSTPHAERLTVYLSAEANRVRPPRPRVPDAVPGR</sequence>
<name>A0A1G7W0R0_9PSEU</name>
<dbReference type="GO" id="GO:0016765">
    <property type="term" value="F:transferase activity, transferring alkyl or aryl (other than methyl) groups"/>
    <property type="evidence" value="ECO:0007669"/>
    <property type="project" value="InterPro"/>
</dbReference>
<protein>
    <submittedName>
        <fullName evidence="2">Aromatic prenyltransferase, DMATS type</fullName>
    </submittedName>
</protein>
<dbReference type="SFLD" id="SFLDG01162">
    <property type="entry name" value="I"/>
    <property type="match status" value="1"/>
</dbReference>
<dbReference type="GO" id="GO:0009820">
    <property type="term" value="P:alkaloid metabolic process"/>
    <property type="evidence" value="ECO:0007669"/>
    <property type="project" value="InterPro"/>
</dbReference>
<accession>A0A1G7W0R0</accession>
<keyword evidence="1 2" id="KW-0808">Transferase</keyword>
<dbReference type="InterPro" id="IPR033964">
    <property type="entry name" value="ABBA"/>
</dbReference>
<gene>
    <name evidence="2" type="ORF">SAMN05216553_11064</name>
</gene>
<dbReference type="EMBL" id="FNCC01000010">
    <property type="protein sequence ID" value="SDG65269.1"/>
    <property type="molecule type" value="Genomic_DNA"/>
</dbReference>
<proteinExistence type="predicted"/>
<keyword evidence="3" id="KW-1185">Reference proteome</keyword>